<organism evidence="3">
    <name type="scientific">Drosophila grimshawi</name>
    <name type="common">Hawaiian fruit fly</name>
    <name type="synonym">Idiomyia grimshawi</name>
    <dbReference type="NCBI Taxonomy" id="7222"/>
    <lineage>
        <taxon>Eukaryota</taxon>
        <taxon>Metazoa</taxon>
        <taxon>Ecdysozoa</taxon>
        <taxon>Arthropoda</taxon>
        <taxon>Hexapoda</taxon>
        <taxon>Insecta</taxon>
        <taxon>Pterygota</taxon>
        <taxon>Neoptera</taxon>
        <taxon>Endopterygota</taxon>
        <taxon>Diptera</taxon>
        <taxon>Brachycera</taxon>
        <taxon>Muscomorpha</taxon>
        <taxon>Ephydroidea</taxon>
        <taxon>Drosophilidae</taxon>
        <taxon>Drosophila</taxon>
        <taxon>Hawaiian Drosophila</taxon>
    </lineage>
</organism>
<dbReference type="OMA" id="NCIAANP"/>
<dbReference type="OrthoDB" id="7671074at2759"/>
<evidence type="ECO:0000256" key="1">
    <source>
        <dbReference type="SAM" id="MobiDB-lite"/>
    </source>
</evidence>
<feature type="region of interest" description="Disordered" evidence="1">
    <location>
        <begin position="67"/>
        <end position="93"/>
    </location>
</feature>
<dbReference type="AlphaFoldDB" id="B4JJX8"/>
<dbReference type="InParanoid" id="B4JJX8"/>
<accession>B4JJX8</accession>
<name>B4JJX8_DROGR</name>
<dbReference type="EMBL" id="CH916370">
    <property type="protein sequence ID" value="EDV99880.1"/>
    <property type="molecule type" value="Genomic_DNA"/>
</dbReference>
<dbReference type="Proteomes" id="UP000001070">
    <property type="component" value="Unassembled WGS sequence"/>
</dbReference>
<gene>
    <name evidence="2" type="primary">Dgri\GH12156</name>
    <name evidence="2" type="ORF">Dgri_GH12156</name>
</gene>
<dbReference type="STRING" id="7222.B4JJX8"/>
<dbReference type="PhylomeDB" id="B4JJX8"/>
<protein>
    <submittedName>
        <fullName evidence="2">GH12156</fullName>
    </submittedName>
</protein>
<evidence type="ECO:0000313" key="2">
    <source>
        <dbReference type="EMBL" id="EDV99880.1"/>
    </source>
</evidence>
<dbReference type="eggNOG" id="ENOG502T91V">
    <property type="taxonomic scope" value="Eukaryota"/>
</dbReference>
<evidence type="ECO:0000313" key="3">
    <source>
        <dbReference type="Proteomes" id="UP000001070"/>
    </source>
</evidence>
<reference evidence="2 3" key="1">
    <citation type="journal article" date="2007" name="Nature">
        <title>Evolution of genes and genomes on the Drosophila phylogeny.</title>
        <authorList>
            <consortium name="Drosophila 12 Genomes Consortium"/>
            <person name="Clark A.G."/>
            <person name="Eisen M.B."/>
            <person name="Smith D.R."/>
            <person name="Bergman C.M."/>
            <person name="Oliver B."/>
            <person name="Markow T.A."/>
            <person name="Kaufman T.C."/>
            <person name="Kellis M."/>
            <person name="Gelbart W."/>
            <person name="Iyer V.N."/>
            <person name="Pollard D.A."/>
            <person name="Sackton T.B."/>
            <person name="Larracuente A.M."/>
            <person name="Singh N.D."/>
            <person name="Abad J.P."/>
            <person name="Abt D.N."/>
            <person name="Adryan B."/>
            <person name="Aguade M."/>
            <person name="Akashi H."/>
            <person name="Anderson W.W."/>
            <person name="Aquadro C.F."/>
            <person name="Ardell D.H."/>
            <person name="Arguello R."/>
            <person name="Artieri C.G."/>
            <person name="Barbash D.A."/>
            <person name="Barker D."/>
            <person name="Barsanti P."/>
            <person name="Batterham P."/>
            <person name="Batzoglou S."/>
            <person name="Begun D."/>
            <person name="Bhutkar A."/>
            <person name="Blanco E."/>
            <person name="Bosak S.A."/>
            <person name="Bradley R.K."/>
            <person name="Brand A.D."/>
            <person name="Brent M.R."/>
            <person name="Brooks A.N."/>
            <person name="Brown R.H."/>
            <person name="Butlin R.K."/>
            <person name="Caggese C."/>
            <person name="Calvi B.R."/>
            <person name="Bernardo de Carvalho A."/>
            <person name="Caspi A."/>
            <person name="Castrezana S."/>
            <person name="Celniker S.E."/>
            <person name="Chang J.L."/>
            <person name="Chapple C."/>
            <person name="Chatterji S."/>
            <person name="Chinwalla A."/>
            <person name="Civetta A."/>
            <person name="Clifton S.W."/>
            <person name="Comeron J.M."/>
            <person name="Costello J.C."/>
            <person name="Coyne J.A."/>
            <person name="Daub J."/>
            <person name="David R.G."/>
            <person name="Delcher A.L."/>
            <person name="Delehaunty K."/>
            <person name="Do C.B."/>
            <person name="Ebling H."/>
            <person name="Edwards K."/>
            <person name="Eickbush T."/>
            <person name="Evans J.D."/>
            <person name="Filipski A."/>
            <person name="Findeiss S."/>
            <person name="Freyhult E."/>
            <person name="Fulton L."/>
            <person name="Fulton R."/>
            <person name="Garcia A.C."/>
            <person name="Gardiner A."/>
            <person name="Garfield D.A."/>
            <person name="Garvin B.E."/>
            <person name="Gibson G."/>
            <person name="Gilbert D."/>
            <person name="Gnerre S."/>
            <person name="Godfrey J."/>
            <person name="Good R."/>
            <person name="Gotea V."/>
            <person name="Gravely B."/>
            <person name="Greenberg A.J."/>
            <person name="Griffiths-Jones S."/>
            <person name="Gross S."/>
            <person name="Guigo R."/>
            <person name="Gustafson E.A."/>
            <person name="Haerty W."/>
            <person name="Hahn M.W."/>
            <person name="Halligan D.L."/>
            <person name="Halpern A.L."/>
            <person name="Halter G.M."/>
            <person name="Han M.V."/>
            <person name="Heger A."/>
            <person name="Hillier L."/>
            <person name="Hinrichs A.S."/>
            <person name="Holmes I."/>
            <person name="Hoskins R.A."/>
            <person name="Hubisz M.J."/>
            <person name="Hultmark D."/>
            <person name="Huntley M.A."/>
            <person name="Jaffe D.B."/>
            <person name="Jagadeeshan S."/>
            <person name="Jeck W.R."/>
            <person name="Johnson J."/>
            <person name="Jones C.D."/>
            <person name="Jordan W.C."/>
            <person name="Karpen G.H."/>
            <person name="Kataoka E."/>
            <person name="Keightley P.D."/>
            <person name="Kheradpour P."/>
            <person name="Kirkness E.F."/>
            <person name="Koerich L.B."/>
            <person name="Kristiansen K."/>
            <person name="Kudrna D."/>
            <person name="Kulathinal R.J."/>
            <person name="Kumar S."/>
            <person name="Kwok R."/>
            <person name="Lander E."/>
            <person name="Langley C.H."/>
            <person name="Lapoint R."/>
            <person name="Lazzaro B.P."/>
            <person name="Lee S.J."/>
            <person name="Levesque L."/>
            <person name="Li R."/>
            <person name="Lin C.F."/>
            <person name="Lin M.F."/>
            <person name="Lindblad-Toh K."/>
            <person name="Llopart A."/>
            <person name="Long M."/>
            <person name="Low L."/>
            <person name="Lozovsky E."/>
            <person name="Lu J."/>
            <person name="Luo M."/>
            <person name="Machado C.A."/>
            <person name="Makalowski W."/>
            <person name="Marzo M."/>
            <person name="Matsuda M."/>
            <person name="Matzkin L."/>
            <person name="McAllister B."/>
            <person name="McBride C.S."/>
            <person name="McKernan B."/>
            <person name="McKernan K."/>
            <person name="Mendez-Lago M."/>
            <person name="Minx P."/>
            <person name="Mollenhauer M.U."/>
            <person name="Montooth K."/>
            <person name="Mount S.M."/>
            <person name="Mu X."/>
            <person name="Myers E."/>
            <person name="Negre B."/>
            <person name="Newfeld S."/>
            <person name="Nielsen R."/>
            <person name="Noor M.A."/>
            <person name="O'Grady P."/>
            <person name="Pachter L."/>
            <person name="Papaceit M."/>
            <person name="Parisi M.J."/>
            <person name="Parisi M."/>
            <person name="Parts L."/>
            <person name="Pedersen J.S."/>
            <person name="Pesole G."/>
            <person name="Phillippy A.M."/>
            <person name="Ponting C.P."/>
            <person name="Pop M."/>
            <person name="Porcelli D."/>
            <person name="Powell J.R."/>
            <person name="Prohaska S."/>
            <person name="Pruitt K."/>
            <person name="Puig M."/>
            <person name="Quesneville H."/>
            <person name="Ram K.R."/>
            <person name="Rand D."/>
            <person name="Rasmussen M.D."/>
            <person name="Reed L.K."/>
            <person name="Reenan R."/>
            <person name="Reily A."/>
            <person name="Remington K.A."/>
            <person name="Rieger T.T."/>
            <person name="Ritchie M.G."/>
            <person name="Robin C."/>
            <person name="Rogers Y.H."/>
            <person name="Rohde C."/>
            <person name="Rozas J."/>
            <person name="Rubenfield M.J."/>
            <person name="Ruiz A."/>
            <person name="Russo S."/>
            <person name="Salzberg S.L."/>
            <person name="Sanchez-Gracia A."/>
            <person name="Saranga D.J."/>
            <person name="Sato H."/>
            <person name="Schaeffer S.W."/>
            <person name="Schatz M.C."/>
            <person name="Schlenke T."/>
            <person name="Schwartz R."/>
            <person name="Segarra C."/>
            <person name="Singh R.S."/>
            <person name="Sirot L."/>
            <person name="Sirota M."/>
            <person name="Sisneros N.B."/>
            <person name="Smith C.D."/>
            <person name="Smith T.F."/>
            <person name="Spieth J."/>
            <person name="Stage D.E."/>
            <person name="Stark A."/>
            <person name="Stephan W."/>
            <person name="Strausberg R.L."/>
            <person name="Strempel S."/>
            <person name="Sturgill D."/>
            <person name="Sutton G."/>
            <person name="Sutton G.G."/>
            <person name="Tao W."/>
            <person name="Teichmann S."/>
            <person name="Tobari Y.N."/>
            <person name="Tomimura Y."/>
            <person name="Tsolas J.M."/>
            <person name="Valente V.L."/>
            <person name="Venter E."/>
            <person name="Venter J.C."/>
            <person name="Vicario S."/>
            <person name="Vieira F.G."/>
            <person name="Vilella A.J."/>
            <person name="Villasante A."/>
            <person name="Walenz B."/>
            <person name="Wang J."/>
            <person name="Wasserman M."/>
            <person name="Watts T."/>
            <person name="Wilson D."/>
            <person name="Wilson R.K."/>
            <person name="Wing R.A."/>
            <person name="Wolfner M.F."/>
            <person name="Wong A."/>
            <person name="Wong G.K."/>
            <person name="Wu C.I."/>
            <person name="Wu G."/>
            <person name="Yamamoto D."/>
            <person name="Yang H.P."/>
            <person name="Yang S.P."/>
            <person name="Yorke J.A."/>
            <person name="Yoshida K."/>
            <person name="Zdobnov E."/>
            <person name="Zhang P."/>
            <person name="Zhang Y."/>
            <person name="Zimin A.V."/>
            <person name="Baldwin J."/>
            <person name="Abdouelleil A."/>
            <person name="Abdulkadir J."/>
            <person name="Abebe A."/>
            <person name="Abera B."/>
            <person name="Abreu J."/>
            <person name="Acer S.C."/>
            <person name="Aftuck L."/>
            <person name="Alexander A."/>
            <person name="An P."/>
            <person name="Anderson E."/>
            <person name="Anderson S."/>
            <person name="Arachi H."/>
            <person name="Azer M."/>
            <person name="Bachantsang P."/>
            <person name="Barry A."/>
            <person name="Bayul T."/>
            <person name="Berlin A."/>
            <person name="Bessette D."/>
            <person name="Bloom T."/>
            <person name="Blye J."/>
            <person name="Boguslavskiy L."/>
            <person name="Bonnet C."/>
            <person name="Boukhgalter B."/>
            <person name="Bourzgui I."/>
            <person name="Brown A."/>
            <person name="Cahill P."/>
            <person name="Channer S."/>
            <person name="Cheshatsang Y."/>
            <person name="Chuda L."/>
            <person name="Citroen M."/>
            <person name="Collymore A."/>
            <person name="Cooke P."/>
            <person name="Costello M."/>
            <person name="D'Aco K."/>
            <person name="Daza R."/>
            <person name="De Haan G."/>
            <person name="DeGray S."/>
            <person name="DeMaso C."/>
            <person name="Dhargay N."/>
            <person name="Dooley K."/>
            <person name="Dooley E."/>
            <person name="Doricent M."/>
            <person name="Dorje P."/>
            <person name="Dorjee K."/>
            <person name="Dupes A."/>
            <person name="Elong R."/>
            <person name="Falk J."/>
            <person name="Farina A."/>
            <person name="Faro S."/>
            <person name="Ferguson D."/>
            <person name="Fisher S."/>
            <person name="Foley C.D."/>
            <person name="Franke A."/>
            <person name="Friedrich D."/>
            <person name="Gadbois L."/>
            <person name="Gearin G."/>
            <person name="Gearin C.R."/>
            <person name="Giannoukos G."/>
            <person name="Goode T."/>
            <person name="Graham J."/>
            <person name="Grandbois E."/>
            <person name="Grewal S."/>
            <person name="Gyaltsen K."/>
            <person name="Hafez N."/>
            <person name="Hagos B."/>
            <person name="Hall J."/>
            <person name="Henson C."/>
            <person name="Hollinger A."/>
            <person name="Honan T."/>
            <person name="Huard M.D."/>
            <person name="Hughes L."/>
            <person name="Hurhula B."/>
            <person name="Husby M.E."/>
            <person name="Kamat A."/>
            <person name="Kanga B."/>
            <person name="Kashin S."/>
            <person name="Khazanovich D."/>
            <person name="Kisner P."/>
            <person name="Lance K."/>
            <person name="Lara M."/>
            <person name="Lee W."/>
            <person name="Lennon N."/>
            <person name="Letendre F."/>
            <person name="LeVine R."/>
            <person name="Lipovsky A."/>
            <person name="Liu X."/>
            <person name="Liu J."/>
            <person name="Liu S."/>
            <person name="Lokyitsang T."/>
            <person name="Lokyitsang Y."/>
            <person name="Lubonja R."/>
            <person name="Lui A."/>
            <person name="MacDonald P."/>
            <person name="Magnisalis V."/>
            <person name="Maru K."/>
            <person name="Matthews C."/>
            <person name="McCusker W."/>
            <person name="McDonough S."/>
            <person name="Mehta T."/>
            <person name="Meldrim J."/>
            <person name="Meneus L."/>
            <person name="Mihai O."/>
            <person name="Mihalev A."/>
            <person name="Mihova T."/>
            <person name="Mittelman R."/>
            <person name="Mlenga V."/>
            <person name="Montmayeur A."/>
            <person name="Mulrain L."/>
            <person name="Navidi A."/>
            <person name="Naylor J."/>
            <person name="Negash T."/>
            <person name="Nguyen T."/>
            <person name="Nguyen N."/>
            <person name="Nicol R."/>
            <person name="Norbu C."/>
            <person name="Norbu N."/>
            <person name="Novod N."/>
            <person name="O'Neill B."/>
            <person name="Osman S."/>
            <person name="Markiewicz E."/>
            <person name="Oyono O.L."/>
            <person name="Patti C."/>
            <person name="Phunkhang P."/>
            <person name="Pierre F."/>
            <person name="Priest M."/>
            <person name="Raghuraman S."/>
            <person name="Rege F."/>
            <person name="Reyes R."/>
            <person name="Rise C."/>
            <person name="Rogov P."/>
            <person name="Ross K."/>
            <person name="Ryan E."/>
            <person name="Settipalli S."/>
            <person name="Shea T."/>
            <person name="Sherpa N."/>
            <person name="Shi L."/>
            <person name="Shih D."/>
            <person name="Sparrow T."/>
            <person name="Spaulding J."/>
            <person name="Stalker J."/>
            <person name="Stange-Thomann N."/>
            <person name="Stavropoulos S."/>
            <person name="Stone C."/>
            <person name="Strader C."/>
            <person name="Tesfaye S."/>
            <person name="Thomson T."/>
            <person name="Thoulutsang Y."/>
            <person name="Thoulutsang D."/>
            <person name="Topham K."/>
            <person name="Topping I."/>
            <person name="Tsamla T."/>
            <person name="Vassiliev H."/>
            <person name="Vo A."/>
            <person name="Wangchuk T."/>
            <person name="Wangdi T."/>
            <person name="Weiand M."/>
            <person name="Wilkinson J."/>
            <person name="Wilson A."/>
            <person name="Yadav S."/>
            <person name="Young G."/>
            <person name="Yu Q."/>
            <person name="Zembek L."/>
            <person name="Zhong D."/>
            <person name="Zimmer A."/>
            <person name="Zwirko Z."/>
            <person name="Jaffe D.B."/>
            <person name="Alvarez P."/>
            <person name="Brockman W."/>
            <person name="Butler J."/>
            <person name="Chin C."/>
            <person name="Gnerre S."/>
            <person name="Grabherr M."/>
            <person name="Kleber M."/>
            <person name="Mauceli E."/>
            <person name="MacCallum I."/>
        </authorList>
    </citation>
    <scope>NUCLEOTIDE SEQUENCE [LARGE SCALE GENOMIC DNA]</scope>
    <source>
        <strain evidence="3">Tucson 15287-2541.00</strain>
    </source>
</reference>
<keyword evidence="3" id="KW-1185">Reference proteome</keyword>
<sequence>MLIAYSDYIGVGAEPGYDHTQRNVELESADSIMDVEATDLLDHGSAARQLKMGKPLAGYADYDYYTNGRRPNDNTPRNINDLSTSSSTSSLAASREPSLAQFVLRRPVESSPWYGQYPGKSIAMYPSRSYDPYIRRYDRYDEQYHRAYPQYFEDMYVHRQRFDPYDSYSPRVPQYPDPYLIYPNRQLDSPPPRDFVKAHHSYVDQPKMSMPYPDSYSNNNKYVSSRTLPHQRGETPRSERVVYYAHLPEVVRTPYDMSPSRPDRIGAGTLVAASPHKQNKKKFMGLQRADNSTNYKQLL</sequence>
<proteinExistence type="predicted"/>
<dbReference type="KEGG" id="dgr:6565451"/>
<feature type="compositionally biased region" description="Low complexity" evidence="1">
    <location>
        <begin position="82"/>
        <end position="93"/>
    </location>
</feature>
<dbReference type="HOGENOM" id="CLU_931452_0_0_1"/>